<evidence type="ECO:0000256" key="5">
    <source>
        <dbReference type="RuleBase" id="RU003465"/>
    </source>
</evidence>
<dbReference type="SMART" id="SM00332">
    <property type="entry name" value="PP2Cc"/>
    <property type="match status" value="1"/>
</dbReference>
<dbReference type="GO" id="GO:0046872">
    <property type="term" value="F:metal ion binding"/>
    <property type="evidence" value="ECO:0007669"/>
    <property type="project" value="UniProtKB-KW"/>
</dbReference>
<evidence type="ECO:0000256" key="1">
    <source>
        <dbReference type="ARBA" id="ARBA00004170"/>
    </source>
</evidence>
<keyword evidence="8" id="KW-1185">Reference proteome</keyword>
<evidence type="ECO:0000256" key="2">
    <source>
        <dbReference type="ARBA" id="ARBA00022723"/>
    </source>
</evidence>
<proteinExistence type="inferred from homology"/>
<dbReference type="PANTHER" id="PTHR47992">
    <property type="entry name" value="PROTEIN PHOSPHATASE"/>
    <property type="match status" value="1"/>
</dbReference>
<dbReference type="CDD" id="cd00143">
    <property type="entry name" value="PP2Cc"/>
    <property type="match status" value="1"/>
</dbReference>
<dbReference type="PROSITE" id="PS01032">
    <property type="entry name" value="PPM_1"/>
    <property type="match status" value="1"/>
</dbReference>
<keyword evidence="4 5" id="KW-0904">Protein phosphatase</keyword>
<keyword evidence="3 5" id="KW-0378">Hydrolase</keyword>
<dbReference type="OrthoDB" id="42812at2759"/>
<dbReference type="GO" id="GO:0004722">
    <property type="term" value="F:protein serine/threonine phosphatase activity"/>
    <property type="evidence" value="ECO:0007669"/>
    <property type="project" value="InterPro"/>
</dbReference>
<evidence type="ECO:0000256" key="3">
    <source>
        <dbReference type="ARBA" id="ARBA00022801"/>
    </source>
</evidence>
<gene>
    <name evidence="7" type="ORF">FRACYDRAFT_239063</name>
</gene>
<dbReference type="Gene3D" id="3.60.40.10">
    <property type="entry name" value="PPM-type phosphatase domain"/>
    <property type="match status" value="1"/>
</dbReference>
<dbReference type="PROSITE" id="PS51746">
    <property type="entry name" value="PPM_2"/>
    <property type="match status" value="1"/>
</dbReference>
<organism evidence="7 8">
    <name type="scientific">Fragilariopsis cylindrus CCMP1102</name>
    <dbReference type="NCBI Taxonomy" id="635003"/>
    <lineage>
        <taxon>Eukaryota</taxon>
        <taxon>Sar</taxon>
        <taxon>Stramenopiles</taxon>
        <taxon>Ochrophyta</taxon>
        <taxon>Bacillariophyta</taxon>
        <taxon>Bacillariophyceae</taxon>
        <taxon>Bacillariophycidae</taxon>
        <taxon>Bacillariales</taxon>
        <taxon>Bacillariaceae</taxon>
        <taxon>Fragilariopsis</taxon>
    </lineage>
</organism>
<feature type="domain" description="PPM-type phosphatase" evidence="6">
    <location>
        <begin position="108"/>
        <end position="464"/>
    </location>
</feature>
<reference evidence="7 8" key="1">
    <citation type="submission" date="2016-09" db="EMBL/GenBank/DDBJ databases">
        <title>Extensive genetic diversity and differential bi-allelic expression allows diatom success in the polar Southern Ocean.</title>
        <authorList>
            <consortium name="DOE Joint Genome Institute"/>
            <person name="Mock T."/>
            <person name="Otillar R.P."/>
            <person name="Strauss J."/>
            <person name="Dupont C."/>
            <person name="Frickenhaus S."/>
            <person name="Maumus F."/>
            <person name="Mcmullan M."/>
            <person name="Sanges R."/>
            <person name="Schmutz J."/>
            <person name="Toseland A."/>
            <person name="Valas R."/>
            <person name="Veluchamy A."/>
            <person name="Ward B.J."/>
            <person name="Allen A."/>
            <person name="Barry K."/>
            <person name="Falciatore A."/>
            <person name="Ferrante M."/>
            <person name="Fortunato A.E."/>
            <person name="Gloeckner G."/>
            <person name="Gruber A."/>
            <person name="Hipkin R."/>
            <person name="Janech M."/>
            <person name="Kroth P."/>
            <person name="Leese F."/>
            <person name="Lindquist E."/>
            <person name="Lyon B.R."/>
            <person name="Martin J."/>
            <person name="Mayer C."/>
            <person name="Parker M."/>
            <person name="Quesneville H."/>
            <person name="Raymond J."/>
            <person name="Uhlig C."/>
            <person name="Valentin K.U."/>
            <person name="Worden A.Z."/>
            <person name="Armbrust E.V."/>
            <person name="Bowler C."/>
            <person name="Green B."/>
            <person name="Moulton V."/>
            <person name="Van Oosterhout C."/>
            <person name="Grigoriev I."/>
        </authorList>
    </citation>
    <scope>NUCLEOTIDE SEQUENCE [LARGE SCALE GENOMIC DNA]</scope>
    <source>
        <strain evidence="7 8">CCMP1102</strain>
    </source>
</reference>
<evidence type="ECO:0000256" key="4">
    <source>
        <dbReference type="ARBA" id="ARBA00022912"/>
    </source>
</evidence>
<evidence type="ECO:0000313" key="7">
    <source>
        <dbReference type="EMBL" id="OEU16472.1"/>
    </source>
</evidence>
<keyword evidence="2" id="KW-0479">Metal-binding</keyword>
<accession>A0A1E7FE64</accession>
<dbReference type="Pfam" id="PF00481">
    <property type="entry name" value="PP2C"/>
    <property type="match status" value="1"/>
</dbReference>
<dbReference type="InParanoid" id="A0A1E7FE64"/>
<sequence length="479" mass="52337">MSAPNCSSRNTSTLSFRKIPFFQVLLTLLFITQNVHIRRVKAECSTDGTYGCPLTAVDIWYGDSPFKEALSFLRRYATKVSDNDDADVDAINQALATLKVAGDEKRTLLTLRGMKGGRLEDQINQDRALMVSPFHILAPGSNSNSDSNNSRLPSAQLLGVFDGHGGGGELTSNYAMENFPSLLAAKLATIYIKDSDDNDSHNDFDPDLSIVQALKEVFIDVDRKDPSKKWSGGSTATVVLQIGHKLFVANAGDSVSFVGVYFGGKSTIIPLEQRIQIAYQSREDKPDIPEEKARIVAAGGYVNIPLGDNGDVPRVYHIDKDGSARYGLAMSRSLGDWGLQGVTAEPIVDVLDLKDIAQAALVSYAETCSSRNNDKENLDPKEQYCDALNTSDIHIFATSISDGMMDYLSPEDIGILLAESFFDEDSRLHPHTAAEQLVNKAAMGWENEFSGQYRDDIAIASFVVPFLKENIRESPSAGI</sequence>
<protein>
    <submittedName>
        <fullName evidence="7">Protein serine/threonine phosphatase 2C</fullName>
    </submittedName>
</protein>
<name>A0A1E7FE64_9STRA</name>
<dbReference type="AlphaFoldDB" id="A0A1E7FE64"/>
<comment type="similarity">
    <text evidence="5">Belongs to the PP2C family.</text>
</comment>
<evidence type="ECO:0000259" key="6">
    <source>
        <dbReference type="PROSITE" id="PS51746"/>
    </source>
</evidence>
<dbReference type="InterPro" id="IPR001932">
    <property type="entry name" value="PPM-type_phosphatase-like_dom"/>
</dbReference>
<dbReference type="KEGG" id="fcy:FRACYDRAFT_239063"/>
<comment type="subcellular location">
    <subcellularLocation>
        <location evidence="1">Membrane</location>
        <topology evidence="1">Peripheral membrane protein</topology>
    </subcellularLocation>
</comment>
<dbReference type="InterPro" id="IPR036457">
    <property type="entry name" value="PPM-type-like_dom_sf"/>
</dbReference>
<dbReference type="InterPro" id="IPR015655">
    <property type="entry name" value="PP2C"/>
</dbReference>
<dbReference type="Proteomes" id="UP000095751">
    <property type="component" value="Unassembled WGS sequence"/>
</dbReference>
<dbReference type="EMBL" id="KV784358">
    <property type="protein sequence ID" value="OEU16472.1"/>
    <property type="molecule type" value="Genomic_DNA"/>
</dbReference>
<dbReference type="GO" id="GO:0016020">
    <property type="term" value="C:membrane"/>
    <property type="evidence" value="ECO:0007669"/>
    <property type="project" value="UniProtKB-SubCell"/>
</dbReference>
<dbReference type="InterPro" id="IPR000222">
    <property type="entry name" value="PP2C_BS"/>
</dbReference>
<dbReference type="SUPFAM" id="SSF81606">
    <property type="entry name" value="PP2C-like"/>
    <property type="match status" value="1"/>
</dbReference>
<evidence type="ECO:0000313" key="8">
    <source>
        <dbReference type="Proteomes" id="UP000095751"/>
    </source>
</evidence>